<reference evidence="4 5" key="1">
    <citation type="journal article" date="2019" name="Int. J. Syst. Evol. Microbiol.">
        <title>The Global Catalogue of Microorganisms (GCM) 10K type strain sequencing project: providing services to taxonomists for standard genome sequencing and annotation.</title>
        <authorList>
            <consortium name="The Broad Institute Genomics Platform"/>
            <consortium name="The Broad Institute Genome Sequencing Center for Infectious Disease"/>
            <person name="Wu L."/>
            <person name="Ma J."/>
        </authorList>
    </citation>
    <scope>NUCLEOTIDE SEQUENCE [LARGE SCALE GENOMIC DNA]</scope>
    <source>
        <strain evidence="4 5">JCM 15608</strain>
    </source>
</reference>
<sequence>MKDNISTIFSSYNIRNITLKNRLAVAPLTRVSGNEDGTTGPLMKDYYQSFAQGGFGLIITEGIYTDKRYSQCYKFQTGLTDEKQVSSWKTITDAVHSCGGLIFAQLMHAGALSQYNKYSGHGGAPSAIKPLGEEMKLYYGKGDYEVPKEMSTEDIKCVVKGFVNAAILAKEAGFDGVEIHGANGYLLDQFLTVYSNKRTDEYGGELANRLRIYQEIITAVRAAVGSSMIIGVRFSQGKVNDTEYKWPKQTADAKYTFESISRCGVDYIHTTEYIAKAPAFKDSLPLAELAKEYGKVPVIANGGITHENDANCLIDAKQADIVSLGKAALANPNWPNAVQTQQQLKAFNAEMFNPIADLKTANAYFKQTL</sequence>
<dbReference type="PANTHER" id="PTHR43656:SF2">
    <property type="entry name" value="BINDING OXIDOREDUCTASE, PUTATIVE (AFU_ORTHOLOGUE AFUA_2G08260)-RELATED"/>
    <property type="match status" value="1"/>
</dbReference>
<dbReference type="RefSeq" id="WP_343816424.1">
    <property type="nucleotide sequence ID" value="NZ_BAAAFA010000004.1"/>
</dbReference>
<accession>A0ABN1L5I2</accession>
<dbReference type="Gene3D" id="3.20.20.70">
    <property type="entry name" value="Aldolase class I"/>
    <property type="match status" value="1"/>
</dbReference>
<dbReference type="SUPFAM" id="SSF51395">
    <property type="entry name" value="FMN-linked oxidoreductases"/>
    <property type="match status" value="1"/>
</dbReference>
<dbReference type="InterPro" id="IPR013785">
    <property type="entry name" value="Aldolase_TIM"/>
</dbReference>
<organism evidence="4 5">
    <name type="scientific">Colwellia asteriadis</name>
    <dbReference type="NCBI Taxonomy" id="517723"/>
    <lineage>
        <taxon>Bacteria</taxon>
        <taxon>Pseudomonadati</taxon>
        <taxon>Pseudomonadota</taxon>
        <taxon>Gammaproteobacteria</taxon>
        <taxon>Alteromonadales</taxon>
        <taxon>Colwelliaceae</taxon>
        <taxon>Colwellia</taxon>
    </lineage>
</organism>
<feature type="domain" description="NADH:flavin oxidoreductase/NADH oxidase N-terminal" evidence="3">
    <location>
        <begin position="8"/>
        <end position="343"/>
    </location>
</feature>
<dbReference type="InterPro" id="IPR001155">
    <property type="entry name" value="OxRdtase_FMN_N"/>
</dbReference>
<gene>
    <name evidence="4" type="ORF">GCM10009111_12970</name>
</gene>
<evidence type="ECO:0000256" key="2">
    <source>
        <dbReference type="ARBA" id="ARBA00023002"/>
    </source>
</evidence>
<keyword evidence="1" id="KW-0285">Flavoprotein</keyword>
<evidence type="ECO:0000313" key="4">
    <source>
        <dbReference type="EMBL" id="GAA0815125.1"/>
    </source>
</evidence>
<dbReference type="Proteomes" id="UP001500021">
    <property type="component" value="Unassembled WGS sequence"/>
</dbReference>
<protein>
    <submittedName>
        <fullName evidence="4">NADH:flavin oxidoreductase</fullName>
    </submittedName>
</protein>
<evidence type="ECO:0000256" key="1">
    <source>
        <dbReference type="ARBA" id="ARBA00022630"/>
    </source>
</evidence>
<proteinExistence type="predicted"/>
<dbReference type="InterPro" id="IPR051799">
    <property type="entry name" value="NADH_flavin_oxidoreductase"/>
</dbReference>
<name>A0ABN1L5I2_9GAMM</name>
<evidence type="ECO:0000313" key="5">
    <source>
        <dbReference type="Proteomes" id="UP001500021"/>
    </source>
</evidence>
<comment type="caution">
    <text evidence="4">The sequence shown here is derived from an EMBL/GenBank/DDBJ whole genome shotgun (WGS) entry which is preliminary data.</text>
</comment>
<evidence type="ECO:0000259" key="3">
    <source>
        <dbReference type="Pfam" id="PF00724"/>
    </source>
</evidence>
<dbReference type="PANTHER" id="PTHR43656">
    <property type="entry name" value="BINDING OXIDOREDUCTASE, PUTATIVE (AFU_ORTHOLOGUE AFUA_2G08260)-RELATED"/>
    <property type="match status" value="1"/>
</dbReference>
<dbReference type="CDD" id="cd02803">
    <property type="entry name" value="OYE_like_FMN_family"/>
    <property type="match status" value="1"/>
</dbReference>
<keyword evidence="5" id="KW-1185">Reference proteome</keyword>
<keyword evidence="2" id="KW-0560">Oxidoreductase</keyword>
<dbReference type="Pfam" id="PF00724">
    <property type="entry name" value="Oxidored_FMN"/>
    <property type="match status" value="1"/>
</dbReference>
<dbReference type="EMBL" id="BAAAFA010000004">
    <property type="protein sequence ID" value="GAA0815125.1"/>
    <property type="molecule type" value="Genomic_DNA"/>
</dbReference>